<dbReference type="InterPro" id="IPR003439">
    <property type="entry name" value="ABC_transporter-like_ATP-bd"/>
</dbReference>
<keyword evidence="6" id="KW-0408">Iron</keyword>
<dbReference type="Gene3D" id="2.40.50.450">
    <property type="match status" value="1"/>
</dbReference>
<evidence type="ECO:0000256" key="3">
    <source>
        <dbReference type="ARBA" id="ARBA00022496"/>
    </source>
</evidence>
<dbReference type="PROSITE" id="PS00211">
    <property type="entry name" value="ABC_TRANSPORTER_1"/>
    <property type="match status" value="1"/>
</dbReference>
<dbReference type="InterPro" id="IPR013611">
    <property type="entry name" value="Transp-assoc_OB_typ2"/>
</dbReference>
<feature type="domain" description="ABC transporter" evidence="9">
    <location>
        <begin position="4"/>
        <end position="240"/>
    </location>
</feature>
<dbReference type="Proteomes" id="UP001596484">
    <property type="component" value="Unassembled WGS sequence"/>
</dbReference>
<comment type="caution">
    <text evidence="10">The sequence shown here is derived from an EMBL/GenBank/DDBJ whole genome shotgun (WGS) entry which is preliminary data.</text>
</comment>
<sequence length="363" mass="38133">MSEVEIDSVSKSYGPILVLDAVSLRVERGTTTAVVGSSGCGKTTLLRVVAGFDRPDAGTVTIAGALVARPDRVVPAHRRRVGYVAQDGALFPHLTVAGNIGFGLRGGRFRDRAGSERRIAQLLEMVSLDESYARRRPHELSGGQQQRVALARALAREPEVMLLDEPFSALDAGLRASTRKAVAQALGATGVTTILVTHDQEEALSFAGQVAVMRAGRFTQVGAPEQLYHRPADIFTAEFLGECVLLPAVVTGGVADCALGRVPVRQNAFEGPARMLLRPEQIVASDLGTASDGRKTGTVIATEFLGSQALLDITLNSSPTPIRVRQAGTRTPSVGALVAIEVLGEAEVFPVAGRGDQGRGGPG</sequence>
<dbReference type="InterPro" id="IPR027417">
    <property type="entry name" value="P-loop_NTPase"/>
</dbReference>
<dbReference type="Gene3D" id="3.40.50.300">
    <property type="entry name" value="P-loop containing nucleotide triphosphate hydrolases"/>
    <property type="match status" value="1"/>
</dbReference>
<evidence type="ECO:0000256" key="1">
    <source>
        <dbReference type="ARBA" id="ARBA00022448"/>
    </source>
</evidence>
<reference evidence="11" key="1">
    <citation type="journal article" date="2019" name="Int. J. Syst. Evol. Microbiol.">
        <title>The Global Catalogue of Microorganisms (GCM) 10K type strain sequencing project: providing services to taxonomists for standard genome sequencing and annotation.</title>
        <authorList>
            <consortium name="The Broad Institute Genomics Platform"/>
            <consortium name="The Broad Institute Genome Sequencing Center for Infectious Disease"/>
            <person name="Wu L."/>
            <person name="Ma J."/>
        </authorList>
    </citation>
    <scope>NUCLEOTIDE SEQUENCE [LARGE SCALE GENOMIC DNA]</scope>
    <source>
        <strain evidence="11">ICMP 19430</strain>
    </source>
</reference>
<dbReference type="InterPro" id="IPR015853">
    <property type="entry name" value="ABC_transpr_FbpC"/>
</dbReference>
<dbReference type="PANTHER" id="PTHR42781:SF4">
    <property type="entry name" value="SPERMIDINE_PUTRESCINE IMPORT ATP-BINDING PROTEIN POTA"/>
    <property type="match status" value="1"/>
</dbReference>
<dbReference type="Pfam" id="PF08402">
    <property type="entry name" value="TOBE_2"/>
    <property type="match status" value="1"/>
</dbReference>
<dbReference type="InterPro" id="IPR003593">
    <property type="entry name" value="AAA+_ATPase"/>
</dbReference>
<keyword evidence="8" id="KW-0472">Membrane</keyword>
<gene>
    <name evidence="10" type="ORF">ACFQS9_16725</name>
</gene>
<keyword evidence="11" id="KW-1185">Reference proteome</keyword>
<dbReference type="CDD" id="cd03259">
    <property type="entry name" value="ABC_Carb_Solutes_like"/>
    <property type="match status" value="1"/>
</dbReference>
<dbReference type="Pfam" id="PF00005">
    <property type="entry name" value="ABC_tran"/>
    <property type="match status" value="1"/>
</dbReference>
<dbReference type="GO" id="GO:0005524">
    <property type="term" value="F:ATP binding"/>
    <property type="evidence" value="ECO:0007669"/>
    <property type="project" value="UniProtKB-KW"/>
</dbReference>
<dbReference type="SUPFAM" id="SSF50331">
    <property type="entry name" value="MOP-like"/>
    <property type="match status" value="1"/>
</dbReference>
<dbReference type="EMBL" id="JBHTCS010000018">
    <property type="protein sequence ID" value="MFC7449543.1"/>
    <property type="molecule type" value="Genomic_DNA"/>
</dbReference>
<dbReference type="InterPro" id="IPR055223">
    <property type="entry name" value="FbpC_RD"/>
</dbReference>
<evidence type="ECO:0000256" key="7">
    <source>
        <dbReference type="ARBA" id="ARBA00023065"/>
    </source>
</evidence>
<accession>A0ABW2S204</accession>
<evidence type="ECO:0000256" key="2">
    <source>
        <dbReference type="ARBA" id="ARBA00022475"/>
    </source>
</evidence>
<evidence type="ECO:0000259" key="9">
    <source>
        <dbReference type="PROSITE" id="PS50893"/>
    </source>
</evidence>
<dbReference type="SUPFAM" id="SSF52540">
    <property type="entry name" value="P-loop containing nucleoside triphosphate hydrolases"/>
    <property type="match status" value="1"/>
</dbReference>
<dbReference type="Pfam" id="PF22443">
    <property type="entry name" value="FbpC-like_RD"/>
    <property type="match status" value="1"/>
</dbReference>
<dbReference type="RefSeq" id="WP_378406650.1">
    <property type="nucleotide sequence ID" value="NZ_JBHTCS010000018.1"/>
</dbReference>
<keyword evidence="2" id="KW-1003">Cell membrane</keyword>
<protein>
    <submittedName>
        <fullName evidence="10">ABC transporter ATP-binding protein</fullName>
    </submittedName>
</protein>
<dbReference type="InterPro" id="IPR050093">
    <property type="entry name" value="ABC_SmlMolc_Importer"/>
</dbReference>
<keyword evidence="5 10" id="KW-0067">ATP-binding</keyword>
<keyword evidence="7" id="KW-0406">Ion transport</keyword>
<dbReference type="PANTHER" id="PTHR42781">
    <property type="entry name" value="SPERMIDINE/PUTRESCINE IMPORT ATP-BINDING PROTEIN POTA"/>
    <property type="match status" value="1"/>
</dbReference>
<keyword evidence="1" id="KW-0813">Transport</keyword>
<dbReference type="InterPro" id="IPR008995">
    <property type="entry name" value="Mo/tungstate-bd_C_term_dom"/>
</dbReference>
<dbReference type="PROSITE" id="PS50893">
    <property type="entry name" value="ABC_TRANSPORTER_2"/>
    <property type="match status" value="1"/>
</dbReference>
<proteinExistence type="predicted"/>
<evidence type="ECO:0000256" key="5">
    <source>
        <dbReference type="ARBA" id="ARBA00022840"/>
    </source>
</evidence>
<evidence type="ECO:0000313" key="10">
    <source>
        <dbReference type="EMBL" id="MFC7449543.1"/>
    </source>
</evidence>
<evidence type="ECO:0000256" key="4">
    <source>
        <dbReference type="ARBA" id="ARBA00022741"/>
    </source>
</evidence>
<keyword evidence="4" id="KW-0547">Nucleotide-binding</keyword>
<dbReference type="SMART" id="SM00382">
    <property type="entry name" value="AAA"/>
    <property type="match status" value="1"/>
</dbReference>
<organism evidence="10 11">
    <name type="scientific">Rhodococcus daqingensis</name>
    <dbReference type="NCBI Taxonomy" id="2479363"/>
    <lineage>
        <taxon>Bacteria</taxon>
        <taxon>Bacillati</taxon>
        <taxon>Actinomycetota</taxon>
        <taxon>Actinomycetes</taxon>
        <taxon>Mycobacteriales</taxon>
        <taxon>Nocardiaceae</taxon>
        <taxon>Rhodococcus</taxon>
    </lineage>
</organism>
<evidence type="ECO:0000256" key="6">
    <source>
        <dbReference type="ARBA" id="ARBA00023004"/>
    </source>
</evidence>
<keyword evidence="3" id="KW-0410">Iron transport</keyword>
<evidence type="ECO:0000256" key="8">
    <source>
        <dbReference type="ARBA" id="ARBA00023136"/>
    </source>
</evidence>
<evidence type="ECO:0000313" key="11">
    <source>
        <dbReference type="Proteomes" id="UP001596484"/>
    </source>
</evidence>
<dbReference type="InterPro" id="IPR017871">
    <property type="entry name" value="ABC_transporter-like_CS"/>
</dbReference>
<name>A0ABW2S204_9NOCA</name>